<dbReference type="AlphaFoldDB" id="A0A370UD96"/>
<feature type="domain" description="YhdP central" evidence="2">
    <location>
        <begin position="4"/>
        <end position="1260"/>
    </location>
</feature>
<organism evidence="3 4">
    <name type="scientific">Marinomonas piezotolerans</name>
    <dbReference type="NCBI Taxonomy" id="2213058"/>
    <lineage>
        <taxon>Bacteria</taxon>
        <taxon>Pseudomonadati</taxon>
        <taxon>Pseudomonadota</taxon>
        <taxon>Gammaproteobacteria</taxon>
        <taxon>Oceanospirillales</taxon>
        <taxon>Oceanospirillaceae</taxon>
        <taxon>Marinomonas</taxon>
    </lineage>
</organism>
<evidence type="ECO:0000256" key="1">
    <source>
        <dbReference type="SAM" id="Phobius"/>
    </source>
</evidence>
<keyword evidence="1" id="KW-0812">Transmembrane</keyword>
<dbReference type="InterPro" id="IPR025263">
    <property type="entry name" value="YhdP_central"/>
</dbReference>
<dbReference type="OrthoDB" id="9762238at2"/>
<feature type="transmembrane region" description="Helical" evidence="1">
    <location>
        <begin position="7"/>
        <end position="28"/>
    </location>
</feature>
<dbReference type="RefSeq" id="WP_115466355.1">
    <property type="nucleotide sequence ID" value="NZ_QKRA01000001.1"/>
</dbReference>
<dbReference type="Pfam" id="PF13116">
    <property type="entry name" value="YhdP"/>
    <property type="match status" value="1"/>
</dbReference>
<keyword evidence="1" id="KW-1133">Transmembrane helix</keyword>
<dbReference type="InterPro" id="IPR011836">
    <property type="entry name" value="YhdP"/>
</dbReference>
<protein>
    <submittedName>
        <fullName evidence="3">TIGR02099 family protein</fullName>
    </submittedName>
</protein>
<dbReference type="PANTHER" id="PTHR38690:SF1">
    <property type="entry name" value="PROTEASE"/>
    <property type="match status" value="1"/>
</dbReference>
<sequence length="1269" mass="139194">MQVAKRVFGLVFWLVVISAIILACVVLFSKYALPMVDRYRPQIEQNLTQLTGMPVHVDGIHARMNGINVQLAASAISIDTPGRDQALSIAVLHFELDLPKTLLTLSPQFKDVVVSDVDLFLEEDGKGGINFSGLESSAKAADNTDIAVARILNYVTEQQQVSVADMRIHLNSPRFPQQTLSLPHSYLLKARSKTLLSSDIFINDARSPLEVRVEINNDLTSFLKQRITAYANVPNTRINLEWLEPLSDKGINSAMISGQYWLTYQTGRGLEVQAKSSEIEATFSNSGFINLQSDWKFKREGGVNSLSAPHIVWTDNTHSFGPTQLKGELDSESDRSYVVFDKLDAQIMSDLALRFIPKDWFLSQMLTGLDAEGTAENGAIRVWQSDEKLRYQYLSNVVGATVKGYNGIPAVKDVNAVFSLSDVEGNIEFLANQTELAFPTLYDSSWSIDRASGEVYWRKLQDAFVVSGEDLSVTHNGADIQGAFRLEQPDEREGWIALDINAQNVPIEDRLTFVPTNALSDALRDWLASNLYGGEASKVDFLLRAGLRSETPPLIRLDIDAAVDELSFDPNWPHPTNVKANVSLGSDDLTVSVKEAEFAGLPVDRLSINVPITEAGANWLNISGNVDDQASAVIGALNKTPLQESVLAPFEQWNIDGAVAGSFDVSVPLKSGLGEPLAQVELRFKNNELYIPEIDLASYVDEGMLHFSSKRGLFDTEFSVDTLGGTSNIKLSSESLADGRFVVLGQIEGDVAAKPMGQWRNLPAPIIRRLNGVTPYSAEFSINKSQRGQVDVSVSSQLEGFVSELPAPFSKRSDRELPFALGLKVFESDVLINFAAEQLAYGELLLSNSEITSGRLSLFEPLQRVEEMKTGVAFSGQTSIVNWHDWVPLISELSEAGAGTKTSTNAPMSLVVPSWIRSIDLLADSVPINEQNELSNVKLVYQASRAGNPVTLTSDELNVELKNASTLPQLHIAYLNWKTGSSSSKDSDGADPMQPGIIPSMAIKLDQVFIDNRPYGDWRADVVNLGESIRIDNISTQLPNGKFDGQIFWQGGDTPNVEVTIATSGSDAQELTSKFSPTPFIKSKSYKMDVALSWKGALVSFDRASLNGRIKFNVNDGNFNQVDQLPPFLKVLGIFNVDTLLKRLTFDFSDLYEEGMSFSEFSSVLVIREGILDTAEPVQVLSPTAEIQLAGKANLINETLDERLTATIPISSTLPVAGLLLATPQIAGLLYITDKLIGDQISKVTSIQYEIKGPFSAPNVKPVKYTPRK</sequence>
<comment type="caution">
    <text evidence="3">The sequence shown here is derived from an EMBL/GenBank/DDBJ whole genome shotgun (WGS) entry which is preliminary data.</text>
</comment>
<name>A0A370UD96_9GAMM</name>
<dbReference type="EMBL" id="QKRA01000001">
    <property type="protein sequence ID" value="RDL45767.1"/>
    <property type="molecule type" value="Genomic_DNA"/>
</dbReference>
<dbReference type="Proteomes" id="UP000254326">
    <property type="component" value="Unassembled WGS sequence"/>
</dbReference>
<evidence type="ECO:0000313" key="4">
    <source>
        <dbReference type="Proteomes" id="UP000254326"/>
    </source>
</evidence>
<gene>
    <name evidence="3" type="ORF">DN730_01585</name>
</gene>
<dbReference type="NCBIfam" id="TIGR02099">
    <property type="entry name" value="YhdP family protein"/>
    <property type="match status" value="1"/>
</dbReference>
<dbReference type="PANTHER" id="PTHR38690">
    <property type="entry name" value="PROTEASE-RELATED"/>
    <property type="match status" value="1"/>
</dbReference>
<keyword evidence="1" id="KW-0472">Membrane</keyword>
<keyword evidence="4" id="KW-1185">Reference proteome</keyword>
<proteinExistence type="predicted"/>
<dbReference type="PROSITE" id="PS51257">
    <property type="entry name" value="PROKAR_LIPOPROTEIN"/>
    <property type="match status" value="1"/>
</dbReference>
<accession>A0A370UD96</accession>
<evidence type="ECO:0000313" key="3">
    <source>
        <dbReference type="EMBL" id="RDL45767.1"/>
    </source>
</evidence>
<reference evidence="3 4" key="1">
    <citation type="submission" date="2018-06" db="EMBL/GenBank/DDBJ databases">
        <title>Marinomonas sp. YLB-05 draft genome sequence.</title>
        <authorList>
            <person name="Yu L."/>
            <person name="Tang X."/>
        </authorList>
    </citation>
    <scope>NUCLEOTIDE SEQUENCE [LARGE SCALE GENOMIC DNA]</scope>
    <source>
        <strain evidence="3 4">YLB-05</strain>
    </source>
</reference>
<evidence type="ECO:0000259" key="2">
    <source>
        <dbReference type="Pfam" id="PF13116"/>
    </source>
</evidence>